<dbReference type="KEGG" id="uma:UMAG_12202"/>
<evidence type="ECO:0000313" key="3">
    <source>
        <dbReference type="Proteomes" id="UP000000561"/>
    </source>
</evidence>
<dbReference type="Proteomes" id="UP000000561">
    <property type="component" value="Chromosome 7"/>
</dbReference>
<dbReference type="InParanoid" id="A0A0D1DY10"/>
<dbReference type="AlphaFoldDB" id="A0A0D1DY10"/>
<feature type="region of interest" description="Disordered" evidence="1">
    <location>
        <begin position="188"/>
        <end position="215"/>
    </location>
</feature>
<sequence>MEAFLGIVFPCCFSSRRRSSLSGTSESTPLLHDALHATASCSHSVCDHGVPTIQADARRKRKQNSVLPTPAYDAVVLRDIMDEFLSKLISVDASARGVAGTGEKRARIRTNLLSTLEDRVAPSKAKHVTPIHTLGPTLSRSSTHAHEPKFVDIWCDHDSSAPPRTACAPTTGAHRLNYSAAAKRAALISPPPSKKPLQKRPPPPHPKPSLDDPTIIQQSTYESLSLLARSKPLVHDWTLADHDPQSST</sequence>
<proteinExistence type="predicted"/>
<accession>A0A0D1DY10</accession>
<organism evidence="2 3">
    <name type="scientific">Mycosarcoma maydis</name>
    <name type="common">Corn smut fungus</name>
    <name type="synonym">Ustilago maydis</name>
    <dbReference type="NCBI Taxonomy" id="5270"/>
    <lineage>
        <taxon>Eukaryota</taxon>
        <taxon>Fungi</taxon>
        <taxon>Dikarya</taxon>
        <taxon>Basidiomycota</taxon>
        <taxon>Ustilaginomycotina</taxon>
        <taxon>Ustilaginomycetes</taxon>
        <taxon>Ustilaginales</taxon>
        <taxon>Ustilaginaceae</taxon>
        <taxon>Mycosarcoma</taxon>
    </lineage>
</organism>
<dbReference type="GeneID" id="23567955"/>
<dbReference type="OrthoDB" id="2550346at2759"/>
<protein>
    <submittedName>
        <fullName evidence="2">Uncharacterized protein</fullName>
    </submittedName>
</protein>
<dbReference type="VEuPathDB" id="FungiDB:UMAG_12202"/>
<evidence type="ECO:0000256" key="1">
    <source>
        <dbReference type="SAM" id="MobiDB-lite"/>
    </source>
</evidence>
<reference evidence="2 3" key="1">
    <citation type="journal article" date="2006" name="Nature">
        <title>Insights from the genome of the biotrophic fungal plant pathogen Ustilago maydis.</title>
        <authorList>
            <person name="Kamper J."/>
            <person name="Kahmann R."/>
            <person name="Bolker M."/>
            <person name="Ma L.J."/>
            <person name="Brefort T."/>
            <person name="Saville B.J."/>
            <person name="Banuett F."/>
            <person name="Kronstad J.W."/>
            <person name="Gold S.E."/>
            <person name="Muller O."/>
            <person name="Perlin M.H."/>
            <person name="Wosten H.A."/>
            <person name="de Vries R."/>
            <person name="Ruiz-Herrera J."/>
            <person name="Reynaga-Pena C.G."/>
            <person name="Snetselaar K."/>
            <person name="McCann M."/>
            <person name="Perez-Martin J."/>
            <person name="Feldbrugge M."/>
            <person name="Basse C.W."/>
            <person name="Steinberg G."/>
            <person name="Ibeas J.I."/>
            <person name="Holloman W."/>
            <person name="Guzman P."/>
            <person name="Farman M."/>
            <person name="Stajich J.E."/>
            <person name="Sentandreu R."/>
            <person name="Gonzalez-Prieto J.M."/>
            <person name="Kennell J.C."/>
            <person name="Molina L."/>
            <person name="Schirawski J."/>
            <person name="Mendoza-Mendoza A."/>
            <person name="Greilinger D."/>
            <person name="Munch K."/>
            <person name="Rossel N."/>
            <person name="Scherer M."/>
            <person name="Vranes M."/>
            <person name="Ladendorf O."/>
            <person name="Vincon V."/>
            <person name="Fuchs U."/>
            <person name="Sandrock B."/>
            <person name="Meng S."/>
            <person name="Ho E.C."/>
            <person name="Cahill M.J."/>
            <person name="Boyce K.J."/>
            <person name="Klose J."/>
            <person name="Klosterman S.J."/>
            <person name="Deelstra H.J."/>
            <person name="Ortiz-Castellanos L."/>
            <person name="Li W."/>
            <person name="Sanchez-Alonso P."/>
            <person name="Schreier P.H."/>
            <person name="Hauser-Hahn I."/>
            <person name="Vaupel M."/>
            <person name="Koopmann E."/>
            <person name="Friedrich G."/>
            <person name="Voss H."/>
            <person name="Schluter T."/>
            <person name="Margolis J."/>
            <person name="Platt D."/>
            <person name="Swimmer C."/>
            <person name="Gnirke A."/>
            <person name="Chen F."/>
            <person name="Vysotskaia V."/>
            <person name="Mannhaupt G."/>
            <person name="Guldener U."/>
            <person name="Munsterkotter M."/>
            <person name="Haase D."/>
            <person name="Oesterheld M."/>
            <person name="Mewes H.W."/>
            <person name="Mauceli E.W."/>
            <person name="DeCaprio D."/>
            <person name="Wade C.M."/>
            <person name="Butler J."/>
            <person name="Young S."/>
            <person name="Jaffe D.B."/>
            <person name="Calvo S."/>
            <person name="Nusbaum C."/>
            <person name="Galagan J."/>
            <person name="Birren B.W."/>
        </authorList>
    </citation>
    <scope>NUCLEOTIDE SEQUENCE [LARGE SCALE GENOMIC DNA]</scope>
    <source>
        <strain evidence="3">DSM 14603 / FGSC 9021 / UM521</strain>
    </source>
</reference>
<dbReference type="RefSeq" id="XP_011389581.1">
    <property type="nucleotide sequence ID" value="XM_011391279.1"/>
</dbReference>
<dbReference type="EMBL" id="CM003146">
    <property type="protein sequence ID" value="KIS68994.1"/>
    <property type="molecule type" value="Genomic_DNA"/>
</dbReference>
<name>A0A0D1DY10_MYCMD</name>
<feature type="compositionally biased region" description="Pro residues" evidence="1">
    <location>
        <begin position="189"/>
        <end position="207"/>
    </location>
</feature>
<keyword evidence="3" id="KW-1185">Reference proteome</keyword>
<evidence type="ECO:0000313" key="2">
    <source>
        <dbReference type="EMBL" id="KIS68994.1"/>
    </source>
</evidence>
<gene>
    <name evidence="2" type="ORF">UMAG_12202</name>
</gene>